<keyword evidence="10" id="KW-1185">Reference proteome</keyword>
<dbReference type="InterPro" id="IPR038729">
    <property type="entry name" value="Rad50/SbcC_AAA"/>
</dbReference>
<keyword evidence="5" id="KW-0408">Iron</keyword>
<accession>A0A367FJH8</accession>
<dbReference type="Pfam" id="PF13304">
    <property type="entry name" value="AAA_21"/>
    <property type="match status" value="1"/>
</dbReference>
<dbReference type="InterPro" id="IPR027417">
    <property type="entry name" value="P-loop_NTPase"/>
</dbReference>
<dbReference type="RefSeq" id="WP_114030304.1">
    <property type="nucleotide sequence ID" value="NZ_QOIL01000010.1"/>
</dbReference>
<evidence type="ECO:0000256" key="4">
    <source>
        <dbReference type="ARBA" id="ARBA00022496"/>
    </source>
</evidence>
<dbReference type="SUPFAM" id="SSF52540">
    <property type="entry name" value="P-loop containing nucleoside triphosphate hydrolases"/>
    <property type="match status" value="1"/>
</dbReference>
<evidence type="ECO:0000256" key="6">
    <source>
        <dbReference type="ARBA" id="ARBA00023065"/>
    </source>
</evidence>
<dbReference type="Gene3D" id="3.40.50.300">
    <property type="entry name" value="P-loop containing nucleotide triphosphate hydrolases"/>
    <property type="match status" value="2"/>
</dbReference>
<organism evidence="9 10">
    <name type="scientific">Sphaerisporangium album</name>
    <dbReference type="NCBI Taxonomy" id="509200"/>
    <lineage>
        <taxon>Bacteria</taxon>
        <taxon>Bacillati</taxon>
        <taxon>Actinomycetota</taxon>
        <taxon>Actinomycetes</taxon>
        <taxon>Streptosporangiales</taxon>
        <taxon>Streptosporangiaceae</taxon>
        <taxon>Sphaerisporangium</taxon>
    </lineage>
</organism>
<feature type="domain" description="AAA+ ATPase" evidence="8">
    <location>
        <begin position="33"/>
        <end position="209"/>
    </location>
</feature>
<evidence type="ECO:0000256" key="7">
    <source>
        <dbReference type="ARBA" id="ARBA00023136"/>
    </source>
</evidence>
<evidence type="ECO:0000256" key="2">
    <source>
        <dbReference type="ARBA" id="ARBA00022448"/>
    </source>
</evidence>
<keyword evidence="7" id="KW-0472">Membrane</keyword>
<dbReference type="InterPro" id="IPR051535">
    <property type="entry name" value="Siderophore_ABC-ATPase"/>
</dbReference>
<evidence type="ECO:0000256" key="1">
    <source>
        <dbReference type="ARBA" id="ARBA00004202"/>
    </source>
</evidence>
<dbReference type="EMBL" id="QOIL01000010">
    <property type="protein sequence ID" value="RCG29795.1"/>
    <property type="molecule type" value="Genomic_DNA"/>
</dbReference>
<dbReference type="PANTHER" id="PTHR42771:SF2">
    <property type="entry name" value="IRON(3+)-HYDROXAMATE IMPORT ATP-BINDING PROTEIN FHUC"/>
    <property type="match status" value="1"/>
</dbReference>
<dbReference type="GO" id="GO:0005886">
    <property type="term" value="C:plasma membrane"/>
    <property type="evidence" value="ECO:0007669"/>
    <property type="project" value="UniProtKB-SubCell"/>
</dbReference>
<dbReference type="SMART" id="SM00382">
    <property type="entry name" value="AAA"/>
    <property type="match status" value="1"/>
</dbReference>
<dbReference type="GO" id="GO:0016887">
    <property type="term" value="F:ATP hydrolysis activity"/>
    <property type="evidence" value="ECO:0007669"/>
    <property type="project" value="InterPro"/>
</dbReference>
<dbReference type="AlphaFoldDB" id="A0A367FJH8"/>
<dbReference type="GO" id="GO:0006302">
    <property type="term" value="P:double-strand break repair"/>
    <property type="evidence" value="ECO:0007669"/>
    <property type="project" value="InterPro"/>
</dbReference>
<evidence type="ECO:0000256" key="5">
    <source>
        <dbReference type="ARBA" id="ARBA00023004"/>
    </source>
</evidence>
<dbReference type="Proteomes" id="UP000253094">
    <property type="component" value="Unassembled WGS sequence"/>
</dbReference>
<proteinExistence type="predicted"/>
<reference evidence="9 10" key="1">
    <citation type="submission" date="2018-06" db="EMBL/GenBank/DDBJ databases">
        <title>Sphaerisporangium craniellae sp. nov., isolated from a marine sponge in the South China Sea.</title>
        <authorList>
            <person name="Li L."/>
        </authorList>
    </citation>
    <scope>NUCLEOTIDE SEQUENCE [LARGE SCALE GENOMIC DNA]</scope>
    <source>
        <strain evidence="9 10">CCTCC AA 208026</strain>
    </source>
</reference>
<dbReference type="InterPro" id="IPR003593">
    <property type="entry name" value="AAA+_ATPase"/>
</dbReference>
<sequence>MLISRLAVPARPAARWPFTLPAVKALTHGVELTAPVTFLVGENGSGKSTIVEAVADVCGINSEGGKAGTRYASTGPATPLGEVLEAELTVDGLRLVRGPRLKRRAFFFRAETLFNLGRNVSGRYGFWEEDLTEQSHGEGFFTVLDRMVSGPGLYLMDEPEAALSFHSCLRLVGLMDRVAAQGGQIICATHSPILAGLPGAQILELGDRGIRPTDWDRLELVDHWRRFLVKPDFYLHHVLDETSPGSLE</sequence>
<dbReference type="Pfam" id="PF13476">
    <property type="entry name" value="AAA_23"/>
    <property type="match status" value="1"/>
</dbReference>
<dbReference type="InterPro" id="IPR003959">
    <property type="entry name" value="ATPase_AAA_core"/>
</dbReference>
<keyword evidence="2" id="KW-0813">Transport</keyword>
<protein>
    <submittedName>
        <fullName evidence="9">ABC transporter</fullName>
    </submittedName>
</protein>
<evidence type="ECO:0000256" key="3">
    <source>
        <dbReference type="ARBA" id="ARBA00022475"/>
    </source>
</evidence>
<evidence type="ECO:0000259" key="8">
    <source>
        <dbReference type="SMART" id="SM00382"/>
    </source>
</evidence>
<keyword evidence="6" id="KW-0406">Ion transport</keyword>
<dbReference type="OrthoDB" id="9784297at2"/>
<evidence type="ECO:0000313" key="9">
    <source>
        <dbReference type="EMBL" id="RCG29795.1"/>
    </source>
</evidence>
<dbReference type="GO" id="GO:0006826">
    <property type="term" value="P:iron ion transport"/>
    <property type="evidence" value="ECO:0007669"/>
    <property type="project" value="UniProtKB-KW"/>
</dbReference>
<dbReference type="PANTHER" id="PTHR42771">
    <property type="entry name" value="IRON(3+)-HYDROXAMATE IMPORT ATP-BINDING PROTEIN FHUC"/>
    <property type="match status" value="1"/>
</dbReference>
<dbReference type="GO" id="GO:0005524">
    <property type="term" value="F:ATP binding"/>
    <property type="evidence" value="ECO:0007669"/>
    <property type="project" value="InterPro"/>
</dbReference>
<keyword evidence="3" id="KW-1003">Cell membrane</keyword>
<evidence type="ECO:0000313" key="10">
    <source>
        <dbReference type="Proteomes" id="UP000253094"/>
    </source>
</evidence>
<comment type="subcellular location">
    <subcellularLocation>
        <location evidence="1">Cell membrane</location>
        <topology evidence="1">Peripheral membrane protein</topology>
    </subcellularLocation>
</comment>
<keyword evidence="4" id="KW-0410">Iron transport</keyword>
<comment type="caution">
    <text evidence="9">The sequence shown here is derived from an EMBL/GenBank/DDBJ whole genome shotgun (WGS) entry which is preliminary data.</text>
</comment>
<dbReference type="CDD" id="cd00267">
    <property type="entry name" value="ABC_ATPase"/>
    <property type="match status" value="1"/>
</dbReference>
<gene>
    <name evidence="9" type="ORF">DQ384_19700</name>
</gene>
<name>A0A367FJH8_9ACTN</name>